<accession>A0ABQ0IIN1</accession>
<proteinExistence type="predicted"/>
<evidence type="ECO:0000313" key="3">
    <source>
        <dbReference type="Proteomes" id="UP000035021"/>
    </source>
</evidence>
<feature type="region of interest" description="Disordered" evidence="1">
    <location>
        <begin position="158"/>
        <end position="178"/>
    </location>
</feature>
<dbReference type="Proteomes" id="UP000035021">
    <property type="component" value="Unassembled WGS sequence"/>
</dbReference>
<evidence type="ECO:0000313" key="2">
    <source>
        <dbReference type="EMBL" id="GAC83349.1"/>
    </source>
</evidence>
<keyword evidence="3" id="KW-1185">Reference proteome</keyword>
<name>A0ABQ0IIN1_9ACTN</name>
<reference evidence="2 3" key="1">
    <citation type="submission" date="2013-02" db="EMBL/GenBank/DDBJ databases">
        <title>Whole genome shotgun sequence of Gordonia paraffinivorans NBRC 108238.</title>
        <authorList>
            <person name="Isaki-Nakamura S."/>
            <person name="Hosoyama A."/>
            <person name="Tsuchikane K."/>
            <person name="Ando Y."/>
            <person name="Baba S."/>
            <person name="Ohji S."/>
            <person name="Hamada M."/>
            <person name="Tamura T."/>
            <person name="Yamazoe A."/>
            <person name="Yamazaki S."/>
            <person name="Fujita N."/>
        </authorList>
    </citation>
    <scope>NUCLEOTIDE SEQUENCE [LARGE SCALE GENOMIC DNA]</scope>
    <source>
        <strain evidence="2 3">NBRC 108238</strain>
    </source>
</reference>
<dbReference type="EMBL" id="BAOQ01000011">
    <property type="protein sequence ID" value="GAC83349.1"/>
    <property type="molecule type" value="Genomic_DNA"/>
</dbReference>
<organism evidence="2 3">
    <name type="scientific">Gordonia paraffinivorans NBRC 108238</name>
    <dbReference type="NCBI Taxonomy" id="1223543"/>
    <lineage>
        <taxon>Bacteria</taxon>
        <taxon>Bacillati</taxon>
        <taxon>Actinomycetota</taxon>
        <taxon>Actinomycetes</taxon>
        <taxon>Mycobacteriales</taxon>
        <taxon>Gordoniaceae</taxon>
        <taxon>Gordonia</taxon>
    </lineage>
</organism>
<comment type="caution">
    <text evidence="2">The sequence shown here is derived from an EMBL/GenBank/DDBJ whole genome shotgun (WGS) entry which is preliminary data.</text>
</comment>
<sequence length="352" mass="36854">MFITASNAAQSRSRLLVTQNADAGRAALNDDTFQGVTLGDTLVEIRAANPDFPAGGRRQGETTIIVWRDCEWVFGSGGELVEIRPGTGVRTLDGLGVGSTVRQFDELYGPPVEDDKSGPRVLLYAPDPESTTGYRVEADGTGDDARITRITVCRCAPGKSSTGGGPERTVLTPVTSSGQTTAGWLKDTTALGAHALIDARRARAPVETVVDDAGHRSRVARVVAAGPGSGDFVLCVTDPFEKVVTVSAPTKPLPAAPRKAADPIPFGLVLEDGTKCVYAAIRGMSPPNSTAPDAQVRYSCGGEGSDALYTWAAPSAFPIERGSRWTVRVGPFGNTPLAEKAVTEVVFIGLGN</sequence>
<evidence type="ECO:0000256" key="1">
    <source>
        <dbReference type="SAM" id="MobiDB-lite"/>
    </source>
</evidence>
<protein>
    <submittedName>
        <fullName evidence="2">Uncharacterized protein</fullName>
    </submittedName>
</protein>
<gene>
    <name evidence="2" type="ORF">GP2_011_00760</name>
</gene>